<dbReference type="AlphaFoldDB" id="A0A2W5T6U9"/>
<reference evidence="2 3" key="1">
    <citation type="submission" date="2017-08" db="EMBL/GenBank/DDBJ databases">
        <title>Infants hospitalized years apart are colonized by the same room-sourced microbial strains.</title>
        <authorList>
            <person name="Brooks B."/>
            <person name="Olm M.R."/>
            <person name="Firek B.A."/>
            <person name="Baker R."/>
            <person name="Thomas B.C."/>
            <person name="Morowitz M.J."/>
            <person name="Banfield J.F."/>
        </authorList>
    </citation>
    <scope>NUCLEOTIDE SEQUENCE [LARGE SCALE GENOMIC DNA]</scope>
    <source>
        <strain evidence="2">S2_005_001_R2_27</strain>
    </source>
</reference>
<dbReference type="Proteomes" id="UP000248887">
    <property type="component" value="Unassembled WGS sequence"/>
</dbReference>
<dbReference type="InterPro" id="IPR044922">
    <property type="entry name" value="DUF2063_N_sf"/>
</dbReference>
<dbReference type="InterPro" id="IPR018640">
    <property type="entry name" value="DUF2063"/>
</dbReference>
<gene>
    <name evidence="2" type="ORF">DI549_11830</name>
</gene>
<dbReference type="Pfam" id="PF09836">
    <property type="entry name" value="DUF2063"/>
    <property type="match status" value="1"/>
</dbReference>
<evidence type="ECO:0000259" key="1">
    <source>
        <dbReference type="Pfam" id="PF09836"/>
    </source>
</evidence>
<dbReference type="Gene3D" id="1.10.150.690">
    <property type="entry name" value="DUF2063"/>
    <property type="match status" value="1"/>
</dbReference>
<name>A0A2W5T6U9_ANCNO</name>
<protein>
    <submittedName>
        <fullName evidence="2">DUF2063 domain-containing protein</fullName>
    </submittedName>
</protein>
<comment type="caution">
    <text evidence="2">The sequence shown here is derived from an EMBL/GenBank/DDBJ whole genome shotgun (WGS) entry which is preliminary data.</text>
</comment>
<dbReference type="EMBL" id="QFQD01000034">
    <property type="protein sequence ID" value="PZQ82230.1"/>
    <property type="molecule type" value="Genomic_DNA"/>
</dbReference>
<proteinExistence type="predicted"/>
<accession>A0A2W5T6U9</accession>
<feature type="domain" description="Putative DNA-binding" evidence="1">
    <location>
        <begin position="7"/>
        <end position="97"/>
    </location>
</feature>
<evidence type="ECO:0000313" key="2">
    <source>
        <dbReference type="EMBL" id="PZQ82230.1"/>
    </source>
</evidence>
<organism evidence="2 3">
    <name type="scientific">Ancylobacter novellus</name>
    <name type="common">Thiobacillus novellus</name>
    <dbReference type="NCBI Taxonomy" id="921"/>
    <lineage>
        <taxon>Bacteria</taxon>
        <taxon>Pseudomonadati</taxon>
        <taxon>Pseudomonadota</taxon>
        <taxon>Alphaproteobacteria</taxon>
        <taxon>Hyphomicrobiales</taxon>
        <taxon>Xanthobacteraceae</taxon>
        <taxon>Ancylobacter</taxon>
    </lineage>
</organism>
<sequence>MDFAGSQNDFARALLNPDRPLPAGVTTARGDADASRFAVYRNNVFVGLTRALAQRFPVTERLVGTEFFTAMARAFAQENKPSSPLIMAYGDDFPDFIAGFAPAAALDYLADVARLEAAWTRAYHAADEPSLDLAALSSLPPEELFGLRLPRHPSAAIVPSAHPIGTIWAAHQADEVLPVESLGEAAEIASAGAPTFDIGPALVGLHALGAFAPLPPEDQP</sequence>
<evidence type="ECO:0000313" key="3">
    <source>
        <dbReference type="Proteomes" id="UP000248887"/>
    </source>
</evidence>